<sequence>MESVNNWLKCFDEIKESKIKPFKDHVLSGLLNDHELNSYAVLQSAFVLFNGNLSENQERLYKFYLPALSKDLKLSEIVSQAQSINDEKLNEYIKLLEDKAIVFLFLLDVLVFARLDNTLTDEFKSVLNSFCYSLSLSGEEIEQVVYLCDCILGIEIEKKPELLDLFFEMIKNPIWIEFFSKPITKNNIFDIKNGIWCIDEPIELLDGDISWKNSVIIFDGFGRLDHFNGYFISDNTHIISPVIKTNDVTIYMESVDIKGEYKLEEKITAIDINASEKVVVKNSKVKTVNARAFSFCQHSTSGWFENTDFVGCGNENLLGGAVKFIEKAYFKNCNFNDCKAKVGGALFFKTSYQDNIVDCNFKNCLSITVWGENINAGAIYFQSSNSYNMSCIVSSNIQGDISIYTLDSHSSYKQTIVNSYLSGLLFYYNYANNSGHINMLDNKSQILSGVNDSYGKNHQSNEIEQYDSLIIAMHKGAADVKGVYEFI</sequence>
<organism evidence="1 2">
    <name type="scientific">Vibrio rotiferianus</name>
    <dbReference type="NCBI Taxonomy" id="190895"/>
    <lineage>
        <taxon>Bacteria</taxon>
        <taxon>Pseudomonadati</taxon>
        <taxon>Pseudomonadota</taxon>
        <taxon>Gammaproteobacteria</taxon>
        <taxon>Vibrionales</taxon>
        <taxon>Vibrionaceae</taxon>
        <taxon>Vibrio</taxon>
    </lineage>
</organism>
<proteinExistence type="predicted"/>
<name>A0ABX3DDX6_9VIBR</name>
<dbReference type="InterPro" id="IPR011050">
    <property type="entry name" value="Pectin_lyase_fold/virulence"/>
</dbReference>
<reference evidence="1 2" key="1">
    <citation type="submission" date="2016-09" db="EMBL/GenBank/DDBJ databases">
        <title>Isolation, identification and antibiotic sensitivity analysis of bacterial pathogen from juvenile Hippocampus erectus with tail-rotted disease.</title>
        <authorList>
            <person name="Yang Q."/>
        </authorList>
    </citation>
    <scope>NUCLEOTIDE SEQUENCE [LARGE SCALE GENOMIC DNA]</scope>
    <source>
        <strain evidence="1 2">HM-10</strain>
    </source>
</reference>
<evidence type="ECO:0000313" key="2">
    <source>
        <dbReference type="Proteomes" id="UP000180133"/>
    </source>
</evidence>
<protein>
    <recommendedName>
        <fullName evidence="3">Right handed beta helix domain-containing protein</fullName>
    </recommendedName>
</protein>
<evidence type="ECO:0000313" key="1">
    <source>
        <dbReference type="EMBL" id="OHY95382.1"/>
    </source>
</evidence>
<dbReference type="SUPFAM" id="SSF51126">
    <property type="entry name" value="Pectin lyase-like"/>
    <property type="match status" value="1"/>
</dbReference>
<dbReference type="EMBL" id="MKFT01000003">
    <property type="protein sequence ID" value="OHY95382.1"/>
    <property type="molecule type" value="Genomic_DNA"/>
</dbReference>
<keyword evidence="2" id="KW-1185">Reference proteome</keyword>
<accession>A0ABX3DDX6</accession>
<evidence type="ECO:0008006" key="3">
    <source>
        <dbReference type="Google" id="ProtNLM"/>
    </source>
</evidence>
<dbReference type="RefSeq" id="WP_071235590.1">
    <property type="nucleotide sequence ID" value="NZ_KV861321.1"/>
</dbReference>
<gene>
    <name evidence="1" type="ORF">BI375_14105</name>
</gene>
<dbReference type="Proteomes" id="UP000180133">
    <property type="component" value="Unassembled WGS sequence"/>
</dbReference>
<comment type="caution">
    <text evidence="1">The sequence shown here is derived from an EMBL/GenBank/DDBJ whole genome shotgun (WGS) entry which is preliminary data.</text>
</comment>